<organism evidence="2 3">
    <name type="scientific">Dendrothele bispora (strain CBS 962.96)</name>
    <dbReference type="NCBI Taxonomy" id="1314807"/>
    <lineage>
        <taxon>Eukaryota</taxon>
        <taxon>Fungi</taxon>
        <taxon>Dikarya</taxon>
        <taxon>Basidiomycota</taxon>
        <taxon>Agaricomycotina</taxon>
        <taxon>Agaricomycetes</taxon>
        <taxon>Agaricomycetidae</taxon>
        <taxon>Agaricales</taxon>
        <taxon>Agaricales incertae sedis</taxon>
        <taxon>Dendrothele</taxon>
    </lineage>
</organism>
<dbReference type="EMBL" id="ML179455">
    <property type="protein sequence ID" value="THU87316.1"/>
    <property type="molecule type" value="Genomic_DNA"/>
</dbReference>
<dbReference type="AlphaFoldDB" id="A0A4S8LEB5"/>
<dbReference type="OrthoDB" id="3184970at2759"/>
<keyword evidence="3" id="KW-1185">Reference proteome</keyword>
<feature type="compositionally biased region" description="Polar residues" evidence="1">
    <location>
        <begin position="85"/>
        <end position="100"/>
    </location>
</feature>
<gene>
    <name evidence="2" type="ORF">K435DRAFT_346716</name>
</gene>
<feature type="region of interest" description="Disordered" evidence="1">
    <location>
        <begin position="75"/>
        <end position="124"/>
    </location>
</feature>
<name>A0A4S8LEB5_DENBC</name>
<feature type="compositionally biased region" description="Low complexity" evidence="1">
    <location>
        <begin position="38"/>
        <end position="53"/>
    </location>
</feature>
<feature type="region of interest" description="Disordered" evidence="1">
    <location>
        <begin position="1"/>
        <end position="61"/>
    </location>
</feature>
<sequence length="434" mass="47031">MTILSSMSTPDPARTPACLSPQCPPKVTPVKSARGCRNPSTTLPPTSPSNLPTVSYSRSTGVTSKCIPKSLDAAGATATVPPSTPTQAPTSLTGTVEQPISSSSSSSSSQLHDKTSSPTQPSEIIHLSESSAVLDLMFQYMYLQPQPDLQKVDFDVIKDLAEAVEKYYVYSAMGALNVRMREHIPSQPVEVLLYAIRHNYPELINESAEATLGFPPYPMLQRVPSEVFSAWISYQQTYHVLLSKEFTRFGPKRNHASSFILSQHNAHSNNNNSSNELSQQGCKSWYEHYATIASVIGPGFRYSPSSNSGPSPMTTTLPAGRMGFASTGYNIGGASGTLAGLGGPSSRWASSSLSSTSSLHHPTPSTLASSPSTLNLFFSTLQQRHLLANSVINFESASGCSDCKRELGYWIQQAERDWRNWREGNGGGRFEEYL</sequence>
<protein>
    <recommendedName>
        <fullName evidence="4">BTB domain-containing protein</fullName>
    </recommendedName>
</protein>
<evidence type="ECO:0000313" key="2">
    <source>
        <dbReference type="EMBL" id="THU87316.1"/>
    </source>
</evidence>
<evidence type="ECO:0000313" key="3">
    <source>
        <dbReference type="Proteomes" id="UP000297245"/>
    </source>
</evidence>
<evidence type="ECO:0008006" key="4">
    <source>
        <dbReference type="Google" id="ProtNLM"/>
    </source>
</evidence>
<proteinExistence type="predicted"/>
<reference evidence="2 3" key="1">
    <citation type="journal article" date="2019" name="Nat. Ecol. Evol.">
        <title>Megaphylogeny resolves global patterns of mushroom evolution.</title>
        <authorList>
            <person name="Varga T."/>
            <person name="Krizsan K."/>
            <person name="Foldi C."/>
            <person name="Dima B."/>
            <person name="Sanchez-Garcia M."/>
            <person name="Sanchez-Ramirez S."/>
            <person name="Szollosi G.J."/>
            <person name="Szarkandi J.G."/>
            <person name="Papp V."/>
            <person name="Albert L."/>
            <person name="Andreopoulos W."/>
            <person name="Angelini C."/>
            <person name="Antonin V."/>
            <person name="Barry K.W."/>
            <person name="Bougher N.L."/>
            <person name="Buchanan P."/>
            <person name="Buyck B."/>
            <person name="Bense V."/>
            <person name="Catcheside P."/>
            <person name="Chovatia M."/>
            <person name="Cooper J."/>
            <person name="Damon W."/>
            <person name="Desjardin D."/>
            <person name="Finy P."/>
            <person name="Geml J."/>
            <person name="Haridas S."/>
            <person name="Hughes K."/>
            <person name="Justo A."/>
            <person name="Karasinski D."/>
            <person name="Kautmanova I."/>
            <person name="Kiss B."/>
            <person name="Kocsube S."/>
            <person name="Kotiranta H."/>
            <person name="LaButti K.M."/>
            <person name="Lechner B.E."/>
            <person name="Liimatainen K."/>
            <person name="Lipzen A."/>
            <person name="Lukacs Z."/>
            <person name="Mihaltcheva S."/>
            <person name="Morgado L.N."/>
            <person name="Niskanen T."/>
            <person name="Noordeloos M.E."/>
            <person name="Ohm R.A."/>
            <person name="Ortiz-Santana B."/>
            <person name="Ovrebo C."/>
            <person name="Racz N."/>
            <person name="Riley R."/>
            <person name="Savchenko A."/>
            <person name="Shiryaev A."/>
            <person name="Soop K."/>
            <person name="Spirin V."/>
            <person name="Szebenyi C."/>
            <person name="Tomsovsky M."/>
            <person name="Tulloss R.E."/>
            <person name="Uehling J."/>
            <person name="Grigoriev I.V."/>
            <person name="Vagvolgyi C."/>
            <person name="Papp T."/>
            <person name="Martin F.M."/>
            <person name="Miettinen O."/>
            <person name="Hibbett D.S."/>
            <person name="Nagy L.G."/>
        </authorList>
    </citation>
    <scope>NUCLEOTIDE SEQUENCE [LARGE SCALE GENOMIC DNA]</scope>
    <source>
        <strain evidence="2 3">CBS 962.96</strain>
    </source>
</reference>
<accession>A0A4S8LEB5</accession>
<dbReference type="Proteomes" id="UP000297245">
    <property type="component" value="Unassembled WGS sequence"/>
</dbReference>
<evidence type="ECO:0000256" key="1">
    <source>
        <dbReference type="SAM" id="MobiDB-lite"/>
    </source>
</evidence>